<dbReference type="EMBL" id="BARS01010066">
    <property type="protein sequence ID" value="GAF89349.1"/>
    <property type="molecule type" value="Genomic_DNA"/>
</dbReference>
<gene>
    <name evidence="2" type="ORF">S01H1_18770</name>
</gene>
<dbReference type="PANTHER" id="PTHR22855">
    <property type="entry name" value="ACETYL, PROPIONYL, PYRUVATE, AND GLUTACONYL CARBOXYLASE-RELATED"/>
    <property type="match status" value="1"/>
</dbReference>
<dbReference type="InterPro" id="IPR011762">
    <property type="entry name" value="COA_CT_N"/>
</dbReference>
<dbReference type="Gene3D" id="3.90.226.10">
    <property type="entry name" value="2-enoyl-CoA Hydratase, Chain A, domain 1"/>
    <property type="match status" value="1"/>
</dbReference>
<comment type="caution">
    <text evidence="2">The sequence shown here is derived from an EMBL/GenBank/DDBJ whole genome shotgun (WGS) entry which is preliminary data.</text>
</comment>
<dbReference type="InterPro" id="IPR045190">
    <property type="entry name" value="MCCB/AccD1-like"/>
</dbReference>
<dbReference type="GO" id="GO:0006552">
    <property type="term" value="P:L-leucine catabolic process"/>
    <property type="evidence" value="ECO:0007669"/>
    <property type="project" value="TreeGrafter"/>
</dbReference>
<proteinExistence type="predicted"/>
<feature type="domain" description="CoA carboxyltransferase N-terminal" evidence="1">
    <location>
        <begin position="10"/>
        <end position="237"/>
    </location>
</feature>
<dbReference type="AlphaFoldDB" id="X0T817"/>
<sequence>MADKETPADWQPEVEEIQHRRRLAAEMGGEEAVARHHAAGKLTVRERIDRLLDEGSFEELGSLAGSAEYKDGELVSLRPANFVMGTGAIEGRRVVVGGEDFTVRGGAADAAVGGKWPFAERMADELHLPIVRLIDGTGGSVRTLALIGRTYIPDNPGVVTMVKLLGKIPVISAVVGSVAGLPAAKAVLAHWTIMVKDTSQIFVAGPPVVRRGLGEEVTKEVLGGYQVHAFKSGVADN</sequence>
<protein>
    <recommendedName>
        <fullName evidence="1">CoA carboxyltransferase N-terminal domain-containing protein</fullName>
    </recommendedName>
</protein>
<dbReference type="Pfam" id="PF01039">
    <property type="entry name" value="Carboxyl_trans"/>
    <property type="match status" value="1"/>
</dbReference>
<dbReference type="PROSITE" id="PS50980">
    <property type="entry name" value="COA_CT_NTER"/>
    <property type="match status" value="1"/>
</dbReference>
<accession>X0T817</accession>
<organism evidence="2">
    <name type="scientific">marine sediment metagenome</name>
    <dbReference type="NCBI Taxonomy" id="412755"/>
    <lineage>
        <taxon>unclassified sequences</taxon>
        <taxon>metagenomes</taxon>
        <taxon>ecological metagenomes</taxon>
    </lineage>
</organism>
<evidence type="ECO:0000259" key="1">
    <source>
        <dbReference type="PROSITE" id="PS50980"/>
    </source>
</evidence>
<dbReference type="InterPro" id="IPR029045">
    <property type="entry name" value="ClpP/crotonase-like_dom_sf"/>
</dbReference>
<dbReference type="GO" id="GO:0004485">
    <property type="term" value="F:methylcrotonoyl-CoA carboxylase activity"/>
    <property type="evidence" value="ECO:0007669"/>
    <property type="project" value="TreeGrafter"/>
</dbReference>
<dbReference type="InterPro" id="IPR034733">
    <property type="entry name" value="AcCoA_carboxyl_beta"/>
</dbReference>
<dbReference type="SUPFAM" id="SSF52096">
    <property type="entry name" value="ClpP/crotonase"/>
    <property type="match status" value="1"/>
</dbReference>
<dbReference type="GO" id="GO:1905202">
    <property type="term" value="C:methylcrotonoyl-CoA carboxylase complex"/>
    <property type="evidence" value="ECO:0007669"/>
    <property type="project" value="TreeGrafter"/>
</dbReference>
<reference evidence="2" key="1">
    <citation type="journal article" date="2014" name="Front. Microbiol.">
        <title>High frequency of phylogenetically diverse reductive dehalogenase-homologous genes in deep subseafloor sedimentary metagenomes.</title>
        <authorList>
            <person name="Kawai M."/>
            <person name="Futagami T."/>
            <person name="Toyoda A."/>
            <person name="Takaki Y."/>
            <person name="Nishi S."/>
            <person name="Hori S."/>
            <person name="Arai W."/>
            <person name="Tsubouchi T."/>
            <person name="Morono Y."/>
            <person name="Uchiyama I."/>
            <person name="Ito T."/>
            <person name="Fujiyama A."/>
            <person name="Inagaki F."/>
            <person name="Takami H."/>
        </authorList>
    </citation>
    <scope>NUCLEOTIDE SEQUENCE</scope>
    <source>
        <strain evidence="2">Expedition CK06-06</strain>
    </source>
</reference>
<feature type="non-terminal residue" evidence="2">
    <location>
        <position position="237"/>
    </location>
</feature>
<dbReference type="PANTHER" id="PTHR22855:SF13">
    <property type="entry name" value="METHYLCROTONOYL-COA CARBOXYLASE BETA CHAIN, MITOCHONDRIAL"/>
    <property type="match status" value="1"/>
</dbReference>
<name>X0T817_9ZZZZ</name>
<evidence type="ECO:0000313" key="2">
    <source>
        <dbReference type="EMBL" id="GAF89349.1"/>
    </source>
</evidence>